<dbReference type="InterPro" id="IPR018247">
    <property type="entry name" value="EF_Hand_1_Ca_BS"/>
</dbReference>
<accession>A0A1N7Q483</accession>
<dbReference type="InterPro" id="IPR002048">
    <property type="entry name" value="EF_hand_dom"/>
</dbReference>
<dbReference type="STRING" id="633194.SAMN05421759_12715"/>
<feature type="domain" description="EF-hand" evidence="2">
    <location>
        <begin position="35"/>
        <end position="59"/>
    </location>
</feature>
<name>A0A1N7Q483_9RHOB</name>
<evidence type="ECO:0000313" key="3">
    <source>
        <dbReference type="EMBL" id="SIT17654.1"/>
    </source>
</evidence>
<dbReference type="Proteomes" id="UP000186684">
    <property type="component" value="Unassembled WGS sequence"/>
</dbReference>
<dbReference type="EMBL" id="FTOQ01000027">
    <property type="protein sequence ID" value="SIT17654.1"/>
    <property type="molecule type" value="Genomic_DNA"/>
</dbReference>
<gene>
    <name evidence="3" type="ORF">SAMN05421759_12715</name>
</gene>
<keyword evidence="4" id="KW-1185">Reference proteome</keyword>
<dbReference type="AlphaFoldDB" id="A0A1N7Q483"/>
<reference evidence="4" key="1">
    <citation type="submission" date="2017-01" db="EMBL/GenBank/DDBJ databases">
        <authorList>
            <person name="Varghese N."/>
            <person name="Submissions S."/>
        </authorList>
    </citation>
    <scope>NUCLEOTIDE SEQUENCE [LARGE SCALE GENOMIC DNA]</scope>
    <source>
        <strain evidence="4">DSM 29430</strain>
    </source>
</reference>
<feature type="chain" id="PRO_5009943925" evidence="1">
    <location>
        <begin position="32"/>
        <end position="93"/>
    </location>
</feature>
<protein>
    <submittedName>
        <fullName evidence="3">EF hand</fullName>
    </submittedName>
</protein>
<proteinExistence type="predicted"/>
<dbReference type="PROSITE" id="PS50222">
    <property type="entry name" value="EF_HAND_2"/>
    <property type="match status" value="1"/>
</dbReference>
<keyword evidence="1" id="KW-0732">Signal</keyword>
<dbReference type="InterPro" id="IPR011992">
    <property type="entry name" value="EF-hand-dom_pair"/>
</dbReference>
<dbReference type="Gene3D" id="1.10.238.10">
    <property type="entry name" value="EF-hand"/>
    <property type="match status" value="1"/>
</dbReference>
<sequence>MWTSVSLMERTMSRVAFGALLATLVAVSAHAMSPEIDTDGDGKASLAELQAIFPELTEDLFREIDSDADGLVNDEEMMIAVGTEMLPAINSDA</sequence>
<evidence type="ECO:0000259" key="2">
    <source>
        <dbReference type="PROSITE" id="PS50222"/>
    </source>
</evidence>
<dbReference type="Pfam" id="PF13202">
    <property type="entry name" value="EF-hand_5"/>
    <property type="match status" value="2"/>
</dbReference>
<dbReference type="SUPFAM" id="SSF47473">
    <property type="entry name" value="EF-hand"/>
    <property type="match status" value="1"/>
</dbReference>
<dbReference type="PROSITE" id="PS00018">
    <property type="entry name" value="EF_HAND_1"/>
    <property type="match status" value="1"/>
</dbReference>
<evidence type="ECO:0000313" key="4">
    <source>
        <dbReference type="Proteomes" id="UP000186684"/>
    </source>
</evidence>
<dbReference type="GO" id="GO:0005509">
    <property type="term" value="F:calcium ion binding"/>
    <property type="evidence" value="ECO:0007669"/>
    <property type="project" value="InterPro"/>
</dbReference>
<organism evidence="3 4">
    <name type="scientific">Roseivivax lentus</name>
    <dbReference type="NCBI Taxonomy" id="633194"/>
    <lineage>
        <taxon>Bacteria</taxon>
        <taxon>Pseudomonadati</taxon>
        <taxon>Pseudomonadota</taxon>
        <taxon>Alphaproteobacteria</taxon>
        <taxon>Rhodobacterales</taxon>
        <taxon>Roseobacteraceae</taxon>
        <taxon>Roseivivax</taxon>
    </lineage>
</organism>
<evidence type="ECO:0000256" key="1">
    <source>
        <dbReference type="SAM" id="SignalP"/>
    </source>
</evidence>
<feature type="signal peptide" evidence="1">
    <location>
        <begin position="1"/>
        <end position="31"/>
    </location>
</feature>